<evidence type="ECO:0000313" key="5">
    <source>
        <dbReference type="EMBL" id="GAA4489197.1"/>
    </source>
</evidence>
<evidence type="ECO:0008006" key="7">
    <source>
        <dbReference type="Google" id="ProtNLM"/>
    </source>
</evidence>
<evidence type="ECO:0000313" key="6">
    <source>
        <dbReference type="Proteomes" id="UP001500503"/>
    </source>
</evidence>
<evidence type="ECO:0000256" key="3">
    <source>
        <dbReference type="ARBA" id="ARBA00024356"/>
    </source>
</evidence>
<dbReference type="Gene3D" id="2.115.10.20">
    <property type="entry name" value="Glycosyl hydrolase domain, family 43"/>
    <property type="match status" value="1"/>
</dbReference>
<dbReference type="PANTHER" id="PTHR34106">
    <property type="entry name" value="GLYCOSIDASE"/>
    <property type="match status" value="1"/>
</dbReference>
<accession>A0ABP8PPB2</accession>
<evidence type="ECO:0000256" key="2">
    <source>
        <dbReference type="ARBA" id="ARBA00022679"/>
    </source>
</evidence>
<organism evidence="5 6">
    <name type="scientific">Actinoallomurus oryzae</name>
    <dbReference type="NCBI Taxonomy" id="502180"/>
    <lineage>
        <taxon>Bacteria</taxon>
        <taxon>Bacillati</taxon>
        <taxon>Actinomycetota</taxon>
        <taxon>Actinomycetes</taxon>
        <taxon>Streptosporangiales</taxon>
        <taxon>Thermomonosporaceae</taxon>
        <taxon>Actinoallomurus</taxon>
    </lineage>
</organism>
<proteinExistence type="inferred from homology"/>
<evidence type="ECO:0000256" key="4">
    <source>
        <dbReference type="SAM" id="MobiDB-lite"/>
    </source>
</evidence>
<dbReference type="Proteomes" id="UP001500503">
    <property type="component" value="Unassembled WGS sequence"/>
</dbReference>
<feature type="region of interest" description="Disordered" evidence="4">
    <location>
        <begin position="12"/>
        <end position="31"/>
    </location>
</feature>
<comment type="caution">
    <text evidence="5">The sequence shown here is derived from an EMBL/GenBank/DDBJ whole genome shotgun (WGS) entry which is preliminary data.</text>
</comment>
<dbReference type="RefSeq" id="WP_345460417.1">
    <property type="nucleotide sequence ID" value="NZ_BAABHF010000015.1"/>
</dbReference>
<dbReference type="SUPFAM" id="SSF75005">
    <property type="entry name" value="Arabinanase/levansucrase/invertase"/>
    <property type="match status" value="1"/>
</dbReference>
<protein>
    <recommendedName>
        <fullName evidence="7">Glycosidase</fullName>
    </recommendedName>
</protein>
<dbReference type="PANTHER" id="PTHR34106:SF5">
    <property type="entry name" value="GLYCOSIDASE"/>
    <property type="match status" value="1"/>
</dbReference>
<dbReference type="EMBL" id="BAABHF010000015">
    <property type="protein sequence ID" value="GAA4489197.1"/>
    <property type="molecule type" value="Genomic_DNA"/>
</dbReference>
<comment type="similarity">
    <text evidence="3">Belongs to the glycosyl hydrolase 130 family.</text>
</comment>
<name>A0ABP8PPB2_9ACTN</name>
<keyword evidence="2" id="KW-0808">Transferase</keyword>
<reference evidence="6" key="1">
    <citation type="journal article" date="2019" name="Int. J. Syst. Evol. Microbiol.">
        <title>The Global Catalogue of Microorganisms (GCM) 10K type strain sequencing project: providing services to taxonomists for standard genome sequencing and annotation.</title>
        <authorList>
            <consortium name="The Broad Institute Genomics Platform"/>
            <consortium name="The Broad Institute Genome Sequencing Center for Infectious Disease"/>
            <person name="Wu L."/>
            <person name="Ma J."/>
        </authorList>
    </citation>
    <scope>NUCLEOTIDE SEQUENCE [LARGE SCALE GENOMIC DNA]</scope>
    <source>
        <strain evidence="6">JCM 17933</strain>
    </source>
</reference>
<dbReference type="InterPro" id="IPR007184">
    <property type="entry name" value="Mannoside_phosphorylase"/>
</dbReference>
<dbReference type="InterPro" id="IPR023296">
    <property type="entry name" value="Glyco_hydro_beta-prop_sf"/>
</dbReference>
<sequence length="358" mass="38730">MSFPYRFERLGVVMSPDPDDPDEVEGTLNPGGAVSPDGEVVLFPRIVAEGNVSRIARATVTFADGVPAGVRREGLVLKPDRGWERADDHAGVEDPRVSRIDALDRWLMTYVAYGPLGPRTAMAISSDLTAWRRLGPLVYVYDDAADVELNLVYNKDVVILPEPVPGPDGRPALAVLHRPMWGEALDGDRLGRYTPAGHDGEGLSIWLSYIDLEAARADPRMLTVLSGHREIMKPEQPWERTKIGAGPPPIRVRDGWLLVYHGVGPADGDGDGQVYQAGAALLDAEDPGYVLARSKEPLLSPESEHERVGTVDDVVFPTTLVPHETGLLCFYGMADARIGAARMVRSAGHVGPAGGERP</sequence>
<gene>
    <name evidence="5" type="ORF">GCM10023191_019620</name>
</gene>
<evidence type="ECO:0000256" key="1">
    <source>
        <dbReference type="ARBA" id="ARBA00022676"/>
    </source>
</evidence>
<keyword evidence="1" id="KW-0328">Glycosyltransferase</keyword>
<dbReference type="Pfam" id="PF04041">
    <property type="entry name" value="Glyco_hydro_130"/>
    <property type="match status" value="1"/>
</dbReference>
<keyword evidence="6" id="KW-1185">Reference proteome</keyword>